<dbReference type="InterPro" id="IPR001208">
    <property type="entry name" value="MCM_dom"/>
</dbReference>
<dbReference type="Gene3D" id="3.30.230.10">
    <property type="match status" value="1"/>
</dbReference>
<evidence type="ECO:0000256" key="3">
    <source>
        <dbReference type="ARBA" id="ARBA00022840"/>
    </source>
</evidence>
<dbReference type="InterPro" id="IPR004482">
    <property type="entry name" value="Mg_chelat-rel"/>
</dbReference>
<dbReference type="SUPFAM" id="SSF54211">
    <property type="entry name" value="Ribosomal protein S5 domain 2-like"/>
    <property type="match status" value="1"/>
</dbReference>
<dbReference type="InterPro" id="IPR014721">
    <property type="entry name" value="Ribsml_uS5_D2-typ_fold_subgr"/>
</dbReference>
<dbReference type="PANTHER" id="PTHR32039">
    <property type="entry name" value="MAGNESIUM-CHELATASE SUBUNIT CHLI"/>
    <property type="match status" value="1"/>
</dbReference>
<dbReference type="SMART" id="SM00382">
    <property type="entry name" value="AAA"/>
    <property type="match status" value="1"/>
</dbReference>
<dbReference type="GO" id="GO:0003677">
    <property type="term" value="F:DNA binding"/>
    <property type="evidence" value="ECO:0007669"/>
    <property type="project" value="InterPro"/>
</dbReference>
<evidence type="ECO:0000313" key="5">
    <source>
        <dbReference type="EMBL" id="OGY22988.1"/>
    </source>
</evidence>
<dbReference type="InterPro" id="IPR027417">
    <property type="entry name" value="P-loop_NTPase"/>
</dbReference>
<dbReference type="Proteomes" id="UP000176631">
    <property type="component" value="Unassembled WGS sequence"/>
</dbReference>
<dbReference type="InterPro" id="IPR025158">
    <property type="entry name" value="Mg_chelat-rel_C"/>
</dbReference>
<sequence>MLAKVMSGATIGLDSIPITVEVDIAAQGLPSFTIVGLPDKAVEESKERVRAALKNAGADFPTKRITVNLAPADIPKEGPSFDLPMALGILIASGQLSVAPADSLFIGELSLDGTLRSTNAVLSIAMLVKEKKLKNFFVPAINAKEAAIVDGIKVIPVESVTSLFHHLSGNKVIKAVPKSEINLNQSENNGVDMKEVKGQETAKRALEIAAAGGHNVLLKGPPGAGKTLLARAFSGILPRLTFNEALEVTKIYSILGQINSEEPIVKTRPFRSPHHSASAIGLIGGGTHPKPGEISLSHRGVLFLDEFPEFPRMVLESLRGPLEDGVVTVSRAVGSISFPAKFTLIAAANPCPCGFLGEPTKECVCVPGEITRYNKRLSGPILDRIDLHIDVPAVKIEKLTSEQEAEPSERIRSRVQKAREKQTERLKGTKLANNSEMSAKEIKEFCKLDQDCLNLLRAAVSKMQLSARAYHRVLKVARTIADLESSEEIKPQHIAESLQYRAKSEN</sequence>
<feature type="domain" description="MCM C-terminal AAA(+) ATPase" evidence="4">
    <location>
        <begin position="292"/>
        <end position="387"/>
    </location>
</feature>
<evidence type="ECO:0000256" key="2">
    <source>
        <dbReference type="ARBA" id="ARBA00022741"/>
    </source>
</evidence>
<reference evidence="5 6" key="1">
    <citation type="journal article" date="2016" name="Nat. Commun.">
        <title>Thousands of microbial genomes shed light on interconnected biogeochemical processes in an aquifer system.</title>
        <authorList>
            <person name="Anantharaman K."/>
            <person name="Brown C.T."/>
            <person name="Hug L.A."/>
            <person name="Sharon I."/>
            <person name="Castelle C.J."/>
            <person name="Probst A.J."/>
            <person name="Thomas B.C."/>
            <person name="Singh A."/>
            <person name="Wilkins M.J."/>
            <person name="Karaoz U."/>
            <person name="Brodie E.L."/>
            <person name="Williams K.H."/>
            <person name="Hubbard S.S."/>
            <person name="Banfield J.F."/>
        </authorList>
    </citation>
    <scope>NUCLEOTIDE SEQUENCE [LARGE SCALE GENOMIC DNA]</scope>
</reference>
<name>A0A1G1W5Q2_9BACT</name>
<comment type="caution">
    <text evidence="5">The sequence shown here is derived from an EMBL/GenBank/DDBJ whole genome shotgun (WGS) entry which is preliminary data.</text>
</comment>
<dbReference type="AlphaFoldDB" id="A0A1G1W5Q2"/>
<proteinExistence type="inferred from homology"/>
<evidence type="ECO:0000313" key="6">
    <source>
        <dbReference type="Proteomes" id="UP000176631"/>
    </source>
</evidence>
<protein>
    <submittedName>
        <fullName evidence="5">Magnesium chelatase</fullName>
    </submittedName>
</protein>
<dbReference type="SUPFAM" id="SSF52540">
    <property type="entry name" value="P-loop containing nucleoside triphosphate hydrolases"/>
    <property type="match status" value="1"/>
</dbReference>
<dbReference type="PANTHER" id="PTHR32039:SF7">
    <property type="entry name" value="COMPETENCE PROTEIN COMM"/>
    <property type="match status" value="1"/>
</dbReference>
<accession>A0A1G1W5Q2</accession>
<evidence type="ECO:0000256" key="1">
    <source>
        <dbReference type="ARBA" id="ARBA00006354"/>
    </source>
</evidence>
<comment type="similarity">
    <text evidence="1">Belongs to the Mg-chelatase subunits D/I family. ComM subfamily.</text>
</comment>
<dbReference type="InterPro" id="IPR020568">
    <property type="entry name" value="Ribosomal_Su5_D2-typ_SF"/>
</dbReference>
<dbReference type="Gene3D" id="3.40.50.300">
    <property type="entry name" value="P-loop containing nucleotide triphosphate hydrolases"/>
    <property type="match status" value="1"/>
</dbReference>
<organism evidence="5 6">
    <name type="scientific">Candidatus Woykebacteria bacterium RBG_13_40_15</name>
    <dbReference type="NCBI Taxonomy" id="1802593"/>
    <lineage>
        <taxon>Bacteria</taxon>
        <taxon>Candidatus Woykeibacteriota</taxon>
    </lineage>
</organism>
<dbReference type="PROSITE" id="PS50051">
    <property type="entry name" value="MCM_2"/>
    <property type="match status" value="1"/>
</dbReference>
<dbReference type="STRING" id="1802593.A2172_03585"/>
<keyword evidence="3" id="KW-0067">ATP-binding</keyword>
<dbReference type="EMBL" id="MHCP01000030">
    <property type="protein sequence ID" value="OGY22988.1"/>
    <property type="molecule type" value="Genomic_DNA"/>
</dbReference>
<evidence type="ECO:0000259" key="4">
    <source>
        <dbReference type="PROSITE" id="PS50051"/>
    </source>
</evidence>
<dbReference type="InterPro" id="IPR045006">
    <property type="entry name" value="CHLI-like"/>
</dbReference>
<gene>
    <name evidence="5" type="ORF">A2172_03585</name>
</gene>
<dbReference type="InterPro" id="IPR000523">
    <property type="entry name" value="Mg_chelatse_chII-like_cat_dom"/>
</dbReference>
<dbReference type="InterPro" id="IPR003593">
    <property type="entry name" value="AAA+_ATPase"/>
</dbReference>
<keyword evidence="2" id="KW-0547">Nucleotide-binding</keyword>
<dbReference type="NCBIfam" id="TIGR00368">
    <property type="entry name" value="YifB family Mg chelatase-like AAA ATPase"/>
    <property type="match status" value="1"/>
</dbReference>
<dbReference type="Pfam" id="PF13541">
    <property type="entry name" value="ChlI"/>
    <property type="match status" value="1"/>
</dbReference>
<dbReference type="Pfam" id="PF13335">
    <property type="entry name" value="Mg_chelatase_C"/>
    <property type="match status" value="1"/>
</dbReference>
<dbReference type="GO" id="GO:0005524">
    <property type="term" value="F:ATP binding"/>
    <property type="evidence" value="ECO:0007669"/>
    <property type="project" value="UniProtKB-KW"/>
</dbReference>
<dbReference type="Pfam" id="PF01078">
    <property type="entry name" value="Mg_chelatase"/>
    <property type="match status" value="1"/>
</dbReference>